<reference evidence="2 5" key="2">
    <citation type="submission" date="2016-10" db="EMBL/GenBank/DDBJ databases">
        <title>Hydorgenophaga sp. LPB0072 isolated from gastropod.</title>
        <authorList>
            <person name="Kim E."/>
            <person name="Yi H."/>
        </authorList>
    </citation>
    <scope>NUCLEOTIDE SEQUENCE [LARGE SCALE GENOMIC DNA]</scope>
    <source>
        <strain evidence="2 5">LPB0072</strain>
    </source>
</reference>
<dbReference type="SUPFAM" id="SSF52821">
    <property type="entry name" value="Rhodanese/Cell cycle control phosphatase"/>
    <property type="match status" value="1"/>
</dbReference>
<dbReference type="EMBL" id="CP017476">
    <property type="protein sequence ID" value="AOW14444.1"/>
    <property type="molecule type" value="Genomic_DNA"/>
</dbReference>
<proteinExistence type="predicted"/>
<dbReference type="OrthoDB" id="9814704at2"/>
<dbReference type="Proteomes" id="UP000185657">
    <property type="component" value="Unassembled WGS sequence"/>
</dbReference>
<dbReference type="InterPro" id="IPR050229">
    <property type="entry name" value="GlpE_sulfurtransferase"/>
</dbReference>
<keyword evidence="2" id="KW-0378">Hydrolase</keyword>
<evidence type="ECO:0000313" key="2">
    <source>
        <dbReference type="EMBL" id="AOW14444.1"/>
    </source>
</evidence>
<dbReference type="CDD" id="cd00158">
    <property type="entry name" value="RHOD"/>
    <property type="match status" value="1"/>
</dbReference>
<dbReference type="GO" id="GO:0016787">
    <property type="term" value="F:hydrolase activity"/>
    <property type="evidence" value="ECO:0007669"/>
    <property type="project" value="UniProtKB-KW"/>
</dbReference>
<name>A0A162Z3R6_9BURK</name>
<dbReference type="Pfam" id="PF00581">
    <property type="entry name" value="Rhodanese"/>
    <property type="match status" value="1"/>
</dbReference>
<evidence type="ECO:0000313" key="3">
    <source>
        <dbReference type="EMBL" id="OAD43533.1"/>
    </source>
</evidence>
<accession>A0A162Z3R6</accession>
<dbReference type="InterPro" id="IPR001763">
    <property type="entry name" value="Rhodanese-like_dom"/>
</dbReference>
<organism evidence="2 5">
    <name type="scientific">Hydrogenophaga crassostreae</name>
    <dbReference type="NCBI Taxonomy" id="1763535"/>
    <lineage>
        <taxon>Bacteria</taxon>
        <taxon>Pseudomonadati</taxon>
        <taxon>Pseudomonadota</taxon>
        <taxon>Betaproteobacteria</taxon>
        <taxon>Burkholderiales</taxon>
        <taxon>Comamonadaceae</taxon>
        <taxon>Hydrogenophaga</taxon>
    </lineage>
</organism>
<dbReference type="PANTHER" id="PTHR43031">
    <property type="entry name" value="FAD-DEPENDENT OXIDOREDUCTASE"/>
    <property type="match status" value="1"/>
</dbReference>
<evidence type="ECO:0000259" key="1">
    <source>
        <dbReference type="PROSITE" id="PS50206"/>
    </source>
</evidence>
<feature type="domain" description="Rhodanese" evidence="1">
    <location>
        <begin position="17"/>
        <end position="107"/>
    </location>
</feature>
<dbReference type="SMART" id="SM00450">
    <property type="entry name" value="RHOD"/>
    <property type="match status" value="1"/>
</dbReference>
<dbReference type="STRING" id="1763535.LPB072_18000"/>
<dbReference type="Proteomes" id="UP000185680">
    <property type="component" value="Chromosome"/>
</dbReference>
<dbReference type="KEGG" id="hyl:LPB072_18000"/>
<reference evidence="3 4" key="1">
    <citation type="submission" date="2016-02" db="EMBL/GenBank/DDBJ databases">
        <title>Draft genome sequence of Hydrogenophaga sp. LPB0072.</title>
        <authorList>
            <person name="Shin S.-K."/>
            <person name="Yi H."/>
        </authorList>
    </citation>
    <scope>NUCLEOTIDE SEQUENCE [LARGE SCALE GENOMIC DNA]</scope>
    <source>
        <strain evidence="3 4">LPB0072</strain>
    </source>
</reference>
<keyword evidence="4" id="KW-1185">Reference proteome</keyword>
<sequence>MLEEAKQVCPTSTQRLVREGALLVDVRDRNEVAALAFDVPDIVNMPLLELEQRWAELPKDRDIVLVCENGTQSLKATYYLQFQGFTRVSNMEGGILKWMGKNFPVIGQRLQATTAGAACRGSTGAASDAACCEPTPDAASLRAGCC</sequence>
<evidence type="ECO:0000313" key="4">
    <source>
        <dbReference type="Proteomes" id="UP000185657"/>
    </source>
</evidence>
<dbReference type="PROSITE" id="PS50206">
    <property type="entry name" value="RHODANESE_3"/>
    <property type="match status" value="1"/>
</dbReference>
<dbReference type="EMBL" id="LVWD01000003">
    <property type="protein sequence ID" value="OAD43533.1"/>
    <property type="molecule type" value="Genomic_DNA"/>
</dbReference>
<protein>
    <submittedName>
        <fullName evidence="2">Hydrolase</fullName>
    </submittedName>
</protein>
<evidence type="ECO:0000313" key="5">
    <source>
        <dbReference type="Proteomes" id="UP000185680"/>
    </source>
</evidence>
<dbReference type="InterPro" id="IPR036873">
    <property type="entry name" value="Rhodanese-like_dom_sf"/>
</dbReference>
<dbReference type="RefSeq" id="WP_066085383.1">
    <property type="nucleotide sequence ID" value="NZ_CP017476.1"/>
</dbReference>
<dbReference type="Gene3D" id="3.40.250.10">
    <property type="entry name" value="Rhodanese-like domain"/>
    <property type="match status" value="1"/>
</dbReference>
<dbReference type="PANTHER" id="PTHR43031:SF1">
    <property type="entry name" value="PYRIDINE NUCLEOTIDE-DISULPHIDE OXIDOREDUCTASE"/>
    <property type="match status" value="1"/>
</dbReference>
<gene>
    <name evidence="2" type="ORF">LPB072_18000</name>
    <name evidence="3" type="ORF">LPB72_03035</name>
</gene>
<dbReference type="AlphaFoldDB" id="A0A162Z3R6"/>